<dbReference type="Gene3D" id="3.30.70.1230">
    <property type="entry name" value="Nucleotide cyclase"/>
    <property type="match status" value="2"/>
</dbReference>
<dbReference type="PANTHER" id="PTHR47455:SF1">
    <property type="entry name" value="GUANYLATE CYCLASE DOMAIN-CONTAINING PROTEIN"/>
    <property type="match status" value="1"/>
</dbReference>
<dbReference type="InterPro" id="IPR027417">
    <property type="entry name" value="P-loop_NTPase"/>
</dbReference>
<dbReference type="SMART" id="SM00233">
    <property type="entry name" value="PH"/>
    <property type="match status" value="1"/>
</dbReference>
<dbReference type="InterPro" id="IPR001849">
    <property type="entry name" value="PH_domain"/>
</dbReference>
<dbReference type="InterPro" id="IPR003607">
    <property type="entry name" value="HD/PDEase_dom"/>
</dbReference>
<dbReference type="CDD" id="cd00821">
    <property type="entry name" value="PH"/>
    <property type="match status" value="1"/>
</dbReference>
<dbReference type="InterPro" id="IPR036971">
    <property type="entry name" value="PDEase_catalytic_dom_sf"/>
</dbReference>
<dbReference type="CDD" id="cd00077">
    <property type="entry name" value="HDc"/>
    <property type="match status" value="1"/>
</dbReference>
<dbReference type="SUPFAM" id="SSF50729">
    <property type="entry name" value="PH domain-like"/>
    <property type="match status" value="1"/>
</dbReference>
<name>A0ABP0NCV3_9DINO</name>
<dbReference type="SUPFAM" id="SSF55073">
    <property type="entry name" value="Nucleotide cyclase"/>
    <property type="match status" value="2"/>
</dbReference>
<comment type="caution">
    <text evidence="6">The sequence shown here is derived from an EMBL/GenBank/DDBJ whole genome shotgun (WGS) entry which is preliminary data.</text>
</comment>
<accession>A0ABP0NCV3</accession>
<evidence type="ECO:0000313" key="7">
    <source>
        <dbReference type="Proteomes" id="UP001642464"/>
    </source>
</evidence>
<feature type="domain" description="PDEase" evidence="5">
    <location>
        <begin position="2228"/>
        <end position="2565"/>
    </location>
</feature>
<comment type="cofactor">
    <cofactor evidence="1">
        <name>a divalent metal cation</name>
        <dbReference type="ChEBI" id="CHEBI:60240"/>
    </cofactor>
    <text evidence="1">Binds 2 divalent metal cations per subunit. Site 1 may preferentially bind zinc ions, while site 2 has a preference for magnesium and/or manganese ions.</text>
</comment>
<dbReference type="PRINTS" id="PR00387">
    <property type="entry name" value="PDIESTERASE1"/>
</dbReference>
<dbReference type="SMART" id="SM00044">
    <property type="entry name" value="CYCc"/>
    <property type="match status" value="1"/>
</dbReference>
<dbReference type="PROSITE" id="PS50003">
    <property type="entry name" value="PH_DOMAIN"/>
    <property type="match status" value="1"/>
</dbReference>
<dbReference type="CDD" id="cd07302">
    <property type="entry name" value="CHD"/>
    <property type="match status" value="2"/>
</dbReference>
<dbReference type="Gene3D" id="2.30.29.30">
    <property type="entry name" value="Pleckstrin-homology domain (PH domain)/Phosphotyrosine-binding domain (PTB)"/>
    <property type="match status" value="1"/>
</dbReference>
<feature type="region of interest" description="Disordered" evidence="2">
    <location>
        <begin position="2611"/>
        <end position="2642"/>
    </location>
</feature>
<dbReference type="Pfam" id="PF00211">
    <property type="entry name" value="Guanylate_cyc"/>
    <property type="match status" value="2"/>
</dbReference>
<reference evidence="6 7" key="1">
    <citation type="submission" date="2024-02" db="EMBL/GenBank/DDBJ databases">
        <authorList>
            <person name="Chen Y."/>
            <person name="Shah S."/>
            <person name="Dougan E. K."/>
            <person name="Thang M."/>
            <person name="Chan C."/>
        </authorList>
    </citation>
    <scope>NUCLEOTIDE SEQUENCE [LARGE SCALE GENOMIC DNA]</scope>
</reference>
<dbReference type="EMBL" id="CAXAMM010027380">
    <property type="protein sequence ID" value="CAK9060722.1"/>
    <property type="molecule type" value="Genomic_DNA"/>
</dbReference>
<evidence type="ECO:0000259" key="3">
    <source>
        <dbReference type="PROSITE" id="PS50003"/>
    </source>
</evidence>
<dbReference type="InterPro" id="IPR023088">
    <property type="entry name" value="PDEase"/>
</dbReference>
<proteinExistence type="inferred from homology"/>
<feature type="domain" description="Guanylate cyclase" evidence="4">
    <location>
        <begin position="292"/>
        <end position="421"/>
    </location>
</feature>
<feature type="region of interest" description="Disordered" evidence="2">
    <location>
        <begin position="562"/>
        <end position="649"/>
    </location>
</feature>
<evidence type="ECO:0000256" key="1">
    <source>
        <dbReference type="RuleBase" id="RU363067"/>
    </source>
</evidence>
<evidence type="ECO:0000259" key="4">
    <source>
        <dbReference type="PROSITE" id="PS50125"/>
    </source>
</evidence>
<dbReference type="EC" id="3.1.4.-" evidence="1"/>
<dbReference type="PROSITE" id="PS51845">
    <property type="entry name" value="PDEASE_I_2"/>
    <property type="match status" value="1"/>
</dbReference>
<evidence type="ECO:0000256" key="2">
    <source>
        <dbReference type="SAM" id="MobiDB-lite"/>
    </source>
</evidence>
<dbReference type="Gene3D" id="1.10.1300.10">
    <property type="entry name" value="3'5'-cyclic nucleotide phosphodiesterase, catalytic domain"/>
    <property type="match status" value="1"/>
</dbReference>
<feature type="compositionally biased region" description="Polar residues" evidence="2">
    <location>
        <begin position="2611"/>
        <end position="2632"/>
    </location>
</feature>
<dbReference type="PANTHER" id="PTHR47455">
    <property type="entry name" value="ADENYLYL CYCLASE BETA"/>
    <property type="match status" value="1"/>
</dbReference>
<protein>
    <recommendedName>
        <fullName evidence="1">Phosphodiesterase</fullName>
        <ecNumber evidence="1">3.1.4.-</ecNumber>
    </recommendedName>
</protein>
<dbReference type="InterPro" id="IPR023174">
    <property type="entry name" value="PDEase_CS"/>
</dbReference>
<evidence type="ECO:0000259" key="5">
    <source>
        <dbReference type="PROSITE" id="PS51845"/>
    </source>
</evidence>
<dbReference type="PROSITE" id="PS50125">
    <property type="entry name" value="GUANYLATE_CYCLASE_2"/>
    <property type="match status" value="2"/>
</dbReference>
<dbReference type="InterPro" id="IPR001054">
    <property type="entry name" value="A/G_cyclase"/>
</dbReference>
<dbReference type="InterPro" id="IPR029787">
    <property type="entry name" value="Nucleotide_cyclase"/>
</dbReference>
<feature type="domain" description="PH" evidence="3">
    <location>
        <begin position="1506"/>
        <end position="1619"/>
    </location>
</feature>
<feature type="compositionally biased region" description="Low complexity" evidence="2">
    <location>
        <begin position="592"/>
        <end position="605"/>
    </location>
</feature>
<dbReference type="Pfam" id="PF00233">
    <property type="entry name" value="PDEase_I"/>
    <property type="match status" value="1"/>
</dbReference>
<comment type="similarity">
    <text evidence="1">Belongs to the cyclic nucleotide phosphodiesterase family.</text>
</comment>
<organism evidence="6 7">
    <name type="scientific">Durusdinium trenchii</name>
    <dbReference type="NCBI Taxonomy" id="1381693"/>
    <lineage>
        <taxon>Eukaryota</taxon>
        <taxon>Sar</taxon>
        <taxon>Alveolata</taxon>
        <taxon>Dinophyceae</taxon>
        <taxon>Suessiales</taxon>
        <taxon>Symbiodiniaceae</taxon>
        <taxon>Durusdinium</taxon>
    </lineage>
</organism>
<dbReference type="InterPro" id="IPR011993">
    <property type="entry name" value="PH-like_dom_sf"/>
</dbReference>
<dbReference type="SMART" id="SM00471">
    <property type="entry name" value="HDc"/>
    <property type="match status" value="1"/>
</dbReference>
<feature type="domain" description="Guanylate cyclase" evidence="4">
    <location>
        <begin position="45"/>
        <end position="183"/>
    </location>
</feature>
<dbReference type="SUPFAM" id="SSF109604">
    <property type="entry name" value="HD-domain/PDEase-like"/>
    <property type="match status" value="1"/>
</dbReference>
<feature type="compositionally biased region" description="Basic residues" evidence="2">
    <location>
        <begin position="612"/>
        <end position="622"/>
    </location>
</feature>
<gene>
    <name evidence="6" type="ORF">SCF082_LOCUS31932</name>
</gene>
<keyword evidence="1" id="KW-0479">Metal-binding</keyword>
<dbReference type="Pfam" id="PF00169">
    <property type="entry name" value="PH"/>
    <property type="match status" value="1"/>
</dbReference>
<feature type="compositionally biased region" description="Polar residues" evidence="2">
    <location>
        <begin position="639"/>
        <end position="649"/>
    </location>
</feature>
<dbReference type="Proteomes" id="UP001642464">
    <property type="component" value="Unassembled WGS sequence"/>
</dbReference>
<dbReference type="InterPro" id="IPR002073">
    <property type="entry name" value="PDEase_catalytic_dom"/>
</dbReference>
<dbReference type="SUPFAM" id="SSF52540">
    <property type="entry name" value="P-loop containing nucleoside triphosphate hydrolases"/>
    <property type="match status" value="1"/>
</dbReference>
<keyword evidence="1" id="KW-0378">Hydrolase</keyword>
<feature type="region of interest" description="Disordered" evidence="2">
    <location>
        <begin position="829"/>
        <end position="849"/>
    </location>
</feature>
<sequence>MKYLDLLASYLPSVIVEELVNEVDDDESANKHHDQGPRRTTYETACFFADVSGFTNLSEEMTRRHGQHVGAEYLAKHLNSYFSQLVKIIGSEGGDVFKFAGDAMIVLWPPNEDEDLVNRTRRAAQCATRVMQLGQDLEFDDAKLSIKIGIGVGSLSILKVGGIMDRTEYIAVGEPMMQAFAAEGMADPGDVVLSSESWELINKYFKASQRLSGEQETKENPYTEFFLLDTEHTGTTKALRKRNKHFGGNRLDALSSVHEKKIRNLIPAAALQSIDFEHPEFEVYSSELRRVSVLFINLGFSNAEIMNAATGDEELMRIHHALEIAQSSVYKFEGALNKFLLDDKGATMIMVFGLPPFSHENDPKRAVSCSMHMIQSLTDDLSLNAAIGVTTGTAFCGVIGGQMRKEYSVLGDIVNVSARLMQASKKAGPCHIFCDVVTFQASSRDIPFRVLGSIPVKGKSEPIEIFEPLMQVNDGPGGLLVSKNPGLMGRANGSGVHSTMGSKMKKNGSTPARYTSIEVIASERLAIATHTRANDEARAQEVGLYFKGDKTTDLDLRKTGKTLKGISSGVNPKQLSGDKGNKKGKKGDSAKKSVASSKSRSSRGTKGTKGGLFRKKKKKKGSRSNGTGRMSGLFGGDQAGSQVSSTHGMSSAFDEMGEFAFDFQEISTKLGQDSQSSFADGLDHPNPRRQSLIFYNNPLNSMVAESQTVLHMTPEERVEVVGQAMVGSPNLFKIKRLDRSKVKHCSKLLDVTLPIAKASGMLRHESDPSQFVYLIQGTEIALDLSLWPSAKEYVKAKVTGEGAPSIGMPSKYIEPIVNEALANGEMRFDDQSPPPGPHMLETSSSGKGSKFWASGSGRALGSGRAMGSGRGTFPAASGASPSVSISGLSKFSDESGNGGTSLKLVMVAKEDLPMIQSSGSRILQTLMYSKIELMEHSKGSVHVISGDPGSGKTHIMRRFSLGFMPSTVPVYYSSERWDHTTSEFETDYMNYMADQGQWNTKSSSVQRSFSNTNRSFSVWFDVISQWVFFETRDNKPSEMTKARTDLIRDVLSTASRPYASLLNEDLGTNFMTPIGAAAQALGLLSTSDHNEQVSGMIASMIIQIIAHIAGKNDGLLLCFDDCLRLDACSWHVATKLAQMITEDQIEVMLVFASRPFEGIVDRSLGLKPALLSHRTRHALGAYRLLCRQDIVSYSYLGPLSNHVASEIFRKSVGENIAYVTPDLWDLCETRCFNNPLLIKEFAFEIRNARRPKVVKYIPLHHKKKPTATPGKFDPSAKYIASLRVAVQNLDEPAWVVHAAHKAASSKQSAFLASIAGFGNGPLGPAAMPSNVADGSSLEEGGGDRFRFSPDMYPPSEVPPPATAAGVLGARIDRLAPIEQLVLKIACVVGNIFSLRQIEDVYPFTRESTRKEVMAACEALANQHGILHKIRANAYNDEYVYRFSDLLLVSTLRHRLQSKHKLSLAAKISRARNQYKAALELADLAEFNDSSRSVATTLGRPGNRDTRRVKEGVLSLKKKEAKNFSSDWKERFVILHDDSMLLFKRKDPRRNGEVDAHEAIFFSESTVRLDDEEARLAFVVEATEWSRRGEYSYLPRSFRFSGPTEDETRRWFSRVSMVINKYKLGALIPQNAKGTTSARMHGSIDTTHLLPIRRRTDKDYNAILDEKSETAVIITLQKAAREQESGRPSLTEQGGNGSRMLAKARRESSGAAEIYVSIMLNMQHGEQLVRKQTTLLLPQSSSLLDIQESFVFALAPEAFVDWSELGDVQGQPNATLEFVLWRQQDGALGYDRMLGCCSIPLHSLIPAKTGVGEMGGQFNRRMEIVEPYNPIQVIESMLHVRFQLVVSKPDRSAILAMRSEAASDMNKDDILEKRHLKELARQIFSVNKRLELRAEASDIAKRGTNHSHNRYSVLRTLENNSREHSGSTVSKASLALRRNLPRKSKARSVRYTAESEKVRANSDNALEVGRSTLTNSRVTGAGPAKHYRRRSSPEMVMNMGPLDSTLAHLDFVMQQASCDDEMDELDTLKQKLLTRSFTDMMDAVQLDDTARRWLGTEFTRDDVALYSIDENGMQLTESHTRTMEEYMNAYVIASSKLLSYGQHQVEGLYGLGHFTGRLQKGEIDEDLIVCLHDIFIDEDIDPEDEANIEPLETLRLGEYLERLEILLRKASHATQEVRMTVRRTGTQAPKGLRLTQAILKRSTSVGSLPSGTLLTSKSRKKKKQTWTGLEDQYRKLVKQKTKGLKDARTADCSEWRFDLSLIPASMRAGMVASMFNDLALPETFSIPVEKFAVFVDNVEAKMSLHDAPYHNFDHACDVIQATFVMLGRMGGSRFLTEIQVFGLLVAAFCHDLEHPGLNNAYQVKAKTALALEYEDSSVLESHHSARAIELLRDDSANIMVKLDELEAEQLRQVIVETILATDMTCHFDLTGELRNCMVRNYDRISDAGTMGKIDMDEDDRLIIAKTILHCADISNPSRSWTVAKRWQDLVTEEFFRQGDLEKANGWPCSANMDRETTHQDELSINFIDFIVAPLFLELASVLPQASEPCSLICSNREQWAKLLERRLKVQPNMAAEEVTKALASWQKRAQAFDEKLVAAGLIRKPTGSLHFSGTDPSMIRSTTAGRKTVSGGQPRSLLKTTKA</sequence>
<keyword evidence="7" id="KW-1185">Reference proteome</keyword>
<dbReference type="PROSITE" id="PS00126">
    <property type="entry name" value="PDEASE_I_1"/>
    <property type="match status" value="1"/>
</dbReference>
<evidence type="ECO:0000313" key="6">
    <source>
        <dbReference type="EMBL" id="CAK9060722.1"/>
    </source>
</evidence>